<keyword evidence="2" id="KW-1185">Reference proteome</keyword>
<gene>
    <name evidence="1" type="ORF">KE626_24865</name>
</gene>
<proteinExistence type="predicted"/>
<dbReference type="EMBL" id="JAGTXB010000015">
    <property type="protein sequence ID" value="MBS0030583.1"/>
    <property type="molecule type" value="Genomic_DNA"/>
</dbReference>
<name>A0ABS5J6A4_9BACT</name>
<accession>A0ABS5J6A4</accession>
<sequence length="88" mass="9947">MSNNKQPTNMLLALHSEFSKLPVIFREQVCEECNYSTPTFYRKMRGIDRRVDGKLIPALSNAEKQKIREIGEGVTKALSASIFGDAEK</sequence>
<comment type="caution">
    <text evidence="1">The sequence shown here is derived from an EMBL/GenBank/DDBJ whole genome shotgun (WGS) entry which is preliminary data.</text>
</comment>
<organism evidence="1 2">
    <name type="scientific">Chitinophaga hostae</name>
    <dbReference type="NCBI Taxonomy" id="2831022"/>
    <lineage>
        <taxon>Bacteria</taxon>
        <taxon>Pseudomonadati</taxon>
        <taxon>Bacteroidota</taxon>
        <taxon>Chitinophagia</taxon>
        <taxon>Chitinophagales</taxon>
        <taxon>Chitinophagaceae</taxon>
        <taxon>Chitinophaga</taxon>
    </lineage>
</organism>
<reference evidence="1 2" key="1">
    <citation type="submission" date="2021-04" db="EMBL/GenBank/DDBJ databases">
        <title>Chitinophaga sp. nov., isolated from the rhizosphere soil.</title>
        <authorList>
            <person name="He S."/>
        </authorList>
    </citation>
    <scope>NUCLEOTIDE SEQUENCE [LARGE SCALE GENOMIC DNA]</scope>
    <source>
        <strain evidence="1 2">2R12</strain>
    </source>
</reference>
<dbReference type="RefSeq" id="WP_211975722.1">
    <property type="nucleotide sequence ID" value="NZ_CBFHAM010000013.1"/>
</dbReference>
<evidence type="ECO:0000313" key="2">
    <source>
        <dbReference type="Proteomes" id="UP000676386"/>
    </source>
</evidence>
<protein>
    <submittedName>
        <fullName evidence="1">Uncharacterized protein</fullName>
    </submittedName>
</protein>
<dbReference type="Proteomes" id="UP000676386">
    <property type="component" value="Unassembled WGS sequence"/>
</dbReference>
<evidence type="ECO:0000313" key="1">
    <source>
        <dbReference type="EMBL" id="MBS0030583.1"/>
    </source>
</evidence>